<keyword evidence="1" id="KW-0472">Membrane</keyword>
<proteinExistence type="predicted"/>
<evidence type="ECO:0000313" key="3">
    <source>
        <dbReference type="Proteomes" id="UP000501690"/>
    </source>
</evidence>
<evidence type="ECO:0000313" key="2">
    <source>
        <dbReference type="EMBL" id="QCD86852.1"/>
    </source>
</evidence>
<reference evidence="2 3" key="1">
    <citation type="submission" date="2019-04" db="EMBL/GenBank/DDBJ databases">
        <title>An improved genome assembly and genetic linkage map for asparagus bean, Vigna unguiculata ssp. sesquipedialis.</title>
        <authorList>
            <person name="Xia Q."/>
            <person name="Zhang R."/>
            <person name="Dong Y."/>
        </authorList>
    </citation>
    <scope>NUCLEOTIDE SEQUENCE [LARGE SCALE GENOMIC DNA]</scope>
    <source>
        <tissue evidence="2">Leaf</tissue>
    </source>
</reference>
<dbReference type="EMBL" id="CP039347">
    <property type="protein sequence ID" value="QCD86852.1"/>
    <property type="molecule type" value="Genomic_DNA"/>
</dbReference>
<feature type="transmembrane region" description="Helical" evidence="1">
    <location>
        <begin position="24"/>
        <end position="43"/>
    </location>
</feature>
<gene>
    <name evidence="2" type="ORF">DEO72_LG3g1380</name>
</gene>
<keyword evidence="1" id="KW-1133">Transmembrane helix</keyword>
<keyword evidence="3" id="KW-1185">Reference proteome</keyword>
<keyword evidence="1" id="KW-0812">Transmembrane</keyword>
<protein>
    <submittedName>
        <fullName evidence="2">Uncharacterized protein</fullName>
    </submittedName>
</protein>
<sequence>MEMEMAMTVDDAAAAAFRRGGRTWLAVVVFAAAMVAAKLAVVADSDVVVRGTSFAEAWWSCGSAVKIENDGGAAIECARCRDGRGWMRDGTAQVALAVCSRWLQVCAARRDGRKRWRSKLGMECDAVVLRRRCGVVSDEDGQKESFHGG</sequence>
<evidence type="ECO:0000256" key="1">
    <source>
        <dbReference type="SAM" id="Phobius"/>
    </source>
</evidence>
<dbReference type="Proteomes" id="UP000501690">
    <property type="component" value="Linkage Group LG3"/>
</dbReference>
<accession>A0A4D6LE18</accession>
<name>A0A4D6LE18_VIGUN</name>
<organism evidence="2 3">
    <name type="scientific">Vigna unguiculata</name>
    <name type="common">Cowpea</name>
    <dbReference type="NCBI Taxonomy" id="3917"/>
    <lineage>
        <taxon>Eukaryota</taxon>
        <taxon>Viridiplantae</taxon>
        <taxon>Streptophyta</taxon>
        <taxon>Embryophyta</taxon>
        <taxon>Tracheophyta</taxon>
        <taxon>Spermatophyta</taxon>
        <taxon>Magnoliopsida</taxon>
        <taxon>eudicotyledons</taxon>
        <taxon>Gunneridae</taxon>
        <taxon>Pentapetalae</taxon>
        <taxon>rosids</taxon>
        <taxon>fabids</taxon>
        <taxon>Fabales</taxon>
        <taxon>Fabaceae</taxon>
        <taxon>Papilionoideae</taxon>
        <taxon>50 kb inversion clade</taxon>
        <taxon>NPAAA clade</taxon>
        <taxon>indigoferoid/millettioid clade</taxon>
        <taxon>Phaseoleae</taxon>
        <taxon>Vigna</taxon>
    </lineage>
</organism>
<dbReference type="AlphaFoldDB" id="A0A4D6LE18"/>